<accession>A0A3M9N8S1</accession>
<dbReference type="Proteomes" id="UP000267223">
    <property type="component" value="Unassembled WGS sequence"/>
</dbReference>
<comment type="caution">
    <text evidence="1">The sequence shown here is derived from an EMBL/GenBank/DDBJ whole genome shotgun (WGS) entry which is preliminary data.</text>
</comment>
<evidence type="ECO:0000313" key="2">
    <source>
        <dbReference type="Proteomes" id="UP000267223"/>
    </source>
</evidence>
<dbReference type="RefSeq" id="WP_123122193.1">
    <property type="nucleotide sequence ID" value="NZ_RJJR01000017.1"/>
</dbReference>
<dbReference type="OrthoDB" id="129822at2"/>
<dbReference type="GO" id="GO:0003677">
    <property type="term" value="F:DNA binding"/>
    <property type="evidence" value="ECO:0007669"/>
    <property type="project" value="InterPro"/>
</dbReference>
<dbReference type="EMBL" id="RJJR01000017">
    <property type="protein sequence ID" value="RNI33707.1"/>
    <property type="molecule type" value="Genomic_DNA"/>
</dbReference>
<gene>
    <name evidence="1" type="ORF">EFY79_18200</name>
</gene>
<keyword evidence="2" id="KW-1185">Reference proteome</keyword>
<dbReference type="InterPro" id="IPR003477">
    <property type="entry name" value="PemK-like"/>
</dbReference>
<proteinExistence type="predicted"/>
<dbReference type="Pfam" id="PF02452">
    <property type="entry name" value="PemK_toxin"/>
    <property type="match status" value="1"/>
</dbReference>
<reference evidence="1 2" key="1">
    <citation type="submission" date="2018-11" db="EMBL/GenBank/DDBJ databases">
        <title>Draft genome sequence of Ferruginibacter sp. BO-59.</title>
        <authorList>
            <person name="Im W.T."/>
        </authorList>
    </citation>
    <scope>NUCLEOTIDE SEQUENCE [LARGE SCALE GENOMIC DNA]</scope>
    <source>
        <strain evidence="1 2">BO-59</strain>
    </source>
</reference>
<dbReference type="InterPro" id="IPR011067">
    <property type="entry name" value="Plasmid_toxin/cell-grow_inhib"/>
</dbReference>
<dbReference type="SUPFAM" id="SSF50118">
    <property type="entry name" value="Cell growth inhibitor/plasmid maintenance toxic component"/>
    <property type="match status" value="1"/>
</dbReference>
<protein>
    <submittedName>
        <fullName evidence="1">Type II toxin-antitoxin system PemK/MazF family toxin</fullName>
    </submittedName>
</protein>
<organism evidence="1 2">
    <name type="scientific">Hanamia caeni</name>
    <dbReference type="NCBI Taxonomy" id="2294116"/>
    <lineage>
        <taxon>Bacteria</taxon>
        <taxon>Pseudomonadati</taxon>
        <taxon>Bacteroidota</taxon>
        <taxon>Chitinophagia</taxon>
        <taxon>Chitinophagales</taxon>
        <taxon>Chitinophagaceae</taxon>
        <taxon>Hanamia</taxon>
    </lineage>
</organism>
<dbReference type="Gene3D" id="2.30.30.110">
    <property type="match status" value="1"/>
</dbReference>
<evidence type="ECO:0000313" key="1">
    <source>
        <dbReference type="EMBL" id="RNI33707.1"/>
    </source>
</evidence>
<name>A0A3M9N8S1_9BACT</name>
<dbReference type="AlphaFoldDB" id="A0A3M9N8S1"/>
<sequence>MKFKIVLIDFPFDDFSESKLRPALCLTNPISEHNQIVLALITSNLQNANETTDVLLEKDQVDFQVTGLKVSSVIKIHRLLTTTDKIIRKIIGDLPESYYSEIYEKIKRLFGIQ</sequence>